<dbReference type="AlphaFoldDB" id="A0AAD8JYT8"/>
<dbReference type="EMBL" id="JAUHHV010000010">
    <property type="protein sequence ID" value="KAK1410035.1"/>
    <property type="molecule type" value="Genomic_DNA"/>
</dbReference>
<gene>
    <name evidence="2" type="ORF">QVD17_36568</name>
</gene>
<name>A0AAD8JYT8_TARER</name>
<evidence type="ECO:0000256" key="1">
    <source>
        <dbReference type="SAM" id="MobiDB-lite"/>
    </source>
</evidence>
<comment type="caution">
    <text evidence="2">The sequence shown here is derived from an EMBL/GenBank/DDBJ whole genome shotgun (WGS) entry which is preliminary data.</text>
</comment>
<evidence type="ECO:0000313" key="3">
    <source>
        <dbReference type="Proteomes" id="UP001229421"/>
    </source>
</evidence>
<feature type="compositionally biased region" description="Basic residues" evidence="1">
    <location>
        <begin position="41"/>
        <end position="58"/>
    </location>
</feature>
<proteinExistence type="predicted"/>
<sequence length="167" mass="19061">MKRSRKNKSKKGISASAETSSQDALLDKFAKLRLEPSQGRISKKSKSKKKKANNKKRNSPNISSKGKFSKRSGSRSHAHDTEVVHPVLPYCIYKCIEVAAEIMNRPGWCNEAKNLSDLEEIEHVIHAYSRIFESHLPTTWEYKRKYASSLIAGYDRIFEEDGILHII</sequence>
<feature type="compositionally biased region" description="Basic and acidic residues" evidence="1">
    <location>
        <begin position="25"/>
        <end position="34"/>
    </location>
</feature>
<feature type="compositionally biased region" description="Basic residues" evidence="1">
    <location>
        <begin position="1"/>
        <end position="11"/>
    </location>
</feature>
<feature type="region of interest" description="Disordered" evidence="1">
    <location>
        <begin position="1"/>
        <end position="79"/>
    </location>
</feature>
<feature type="compositionally biased region" description="Basic residues" evidence="1">
    <location>
        <begin position="67"/>
        <end position="76"/>
    </location>
</feature>
<dbReference type="Proteomes" id="UP001229421">
    <property type="component" value="Unassembled WGS sequence"/>
</dbReference>
<protein>
    <submittedName>
        <fullName evidence="2">Uncharacterized protein</fullName>
    </submittedName>
</protein>
<keyword evidence="3" id="KW-1185">Reference proteome</keyword>
<evidence type="ECO:0000313" key="2">
    <source>
        <dbReference type="EMBL" id="KAK1410035.1"/>
    </source>
</evidence>
<organism evidence="2 3">
    <name type="scientific">Tagetes erecta</name>
    <name type="common">African marigold</name>
    <dbReference type="NCBI Taxonomy" id="13708"/>
    <lineage>
        <taxon>Eukaryota</taxon>
        <taxon>Viridiplantae</taxon>
        <taxon>Streptophyta</taxon>
        <taxon>Embryophyta</taxon>
        <taxon>Tracheophyta</taxon>
        <taxon>Spermatophyta</taxon>
        <taxon>Magnoliopsida</taxon>
        <taxon>eudicotyledons</taxon>
        <taxon>Gunneridae</taxon>
        <taxon>Pentapetalae</taxon>
        <taxon>asterids</taxon>
        <taxon>campanulids</taxon>
        <taxon>Asterales</taxon>
        <taxon>Asteraceae</taxon>
        <taxon>Asteroideae</taxon>
        <taxon>Heliantheae alliance</taxon>
        <taxon>Tageteae</taxon>
        <taxon>Tagetes</taxon>
    </lineage>
</organism>
<reference evidence="2" key="1">
    <citation type="journal article" date="2023" name="bioRxiv">
        <title>Improved chromosome-level genome assembly for marigold (Tagetes erecta).</title>
        <authorList>
            <person name="Jiang F."/>
            <person name="Yuan L."/>
            <person name="Wang S."/>
            <person name="Wang H."/>
            <person name="Xu D."/>
            <person name="Wang A."/>
            <person name="Fan W."/>
        </authorList>
    </citation>
    <scope>NUCLEOTIDE SEQUENCE</scope>
    <source>
        <strain evidence="2">WSJ</strain>
        <tissue evidence="2">Leaf</tissue>
    </source>
</reference>
<accession>A0AAD8JYT8</accession>